<evidence type="ECO:0000256" key="1">
    <source>
        <dbReference type="SAM" id="Phobius"/>
    </source>
</evidence>
<dbReference type="InterPro" id="IPR001633">
    <property type="entry name" value="EAL_dom"/>
</dbReference>
<accession>A0A3G9JNK1</accession>
<evidence type="ECO:0008006" key="6">
    <source>
        <dbReference type="Google" id="ProtNLM"/>
    </source>
</evidence>
<dbReference type="InterPro" id="IPR000160">
    <property type="entry name" value="GGDEF_dom"/>
</dbReference>
<dbReference type="PROSITE" id="PS50887">
    <property type="entry name" value="GGDEF"/>
    <property type="match status" value="1"/>
</dbReference>
<dbReference type="AlphaFoldDB" id="A0A3G9JNK1"/>
<feature type="transmembrane region" description="Helical" evidence="1">
    <location>
        <begin position="134"/>
        <end position="152"/>
    </location>
</feature>
<dbReference type="Gene3D" id="3.20.20.450">
    <property type="entry name" value="EAL domain"/>
    <property type="match status" value="1"/>
</dbReference>
<dbReference type="SUPFAM" id="SSF55073">
    <property type="entry name" value="Nucleotide cyclase"/>
    <property type="match status" value="1"/>
</dbReference>
<evidence type="ECO:0000313" key="5">
    <source>
        <dbReference type="Proteomes" id="UP000268059"/>
    </source>
</evidence>
<dbReference type="InterPro" id="IPR029787">
    <property type="entry name" value="Nucleotide_cyclase"/>
</dbReference>
<dbReference type="Proteomes" id="UP000268059">
    <property type="component" value="Chromosome"/>
</dbReference>
<feature type="domain" description="EAL" evidence="2">
    <location>
        <begin position="405"/>
        <end position="658"/>
    </location>
</feature>
<organism evidence="4 5">
    <name type="scientific">Intestinibaculum porci</name>
    <dbReference type="NCBI Taxonomy" id="2487118"/>
    <lineage>
        <taxon>Bacteria</taxon>
        <taxon>Bacillati</taxon>
        <taxon>Bacillota</taxon>
        <taxon>Erysipelotrichia</taxon>
        <taxon>Erysipelotrichales</taxon>
        <taxon>Erysipelotrichaceae</taxon>
        <taxon>Intestinibaculum</taxon>
    </lineage>
</organism>
<dbReference type="CDD" id="cd01948">
    <property type="entry name" value="EAL"/>
    <property type="match status" value="1"/>
</dbReference>
<gene>
    <name evidence="4" type="ORF">SG0102_15170</name>
</gene>
<reference evidence="4 5" key="1">
    <citation type="submission" date="2018-11" db="EMBL/GenBank/DDBJ databases">
        <title>Novel Erysipelotrichaceae bacterium isolated from small intestine of a swine.</title>
        <authorList>
            <person name="Kim J.S."/>
            <person name="Choe H."/>
            <person name="Lee Y.R."/>
            <person name="Kim K.M."/>
            <person name="Park D.S."/>
        </authorList>
    </citation>
    <scope>NUCLEOTIDE SEQUENCE [LARGE SCALE GENOMIC DNA]</scope>
    <source>
        <strain evidence="4 5">SG0102</strain>
    </source>
</reference>
<dbReference type="Pfam" id="PF00563">
    <property type="entry name" value="EAL"/>
    <property type="match status" value="1"/>
</dbReference>
<keyword evidence="5" id="KW-1185">Reference proteome</keyword>
<dbReference type="GO" id="GO:0071111">
    <property type="term" value="F:cyclic-guanylate-specific phosphodiesterase activity"/>
    <property type="evidence" value="ECO:0007669"/>
    <property type="project" value="InterPro"/>
</dbReference>
<feature type="transmembrane region" description="Helical" evidence="1">
    <location>
        <begin position="80"/>
        <end position="98"/>
    </location>
</feature>
<dbReference type="InterPro" id="IPR043128">
    <property type="entry name" value="Rev_trsase/Diguanyl_cyclase"/>
</dbReference>
<keyword evidence="1" id="KW-0812">Transmembrane</keyword>
<dbReference type="PANTHER" id="PTHR33121">
    <property type="entry name" value="CYCLIC DI-GMP PHOSPHODIESTERASE PDEF"/>
    <property type="match status" value="1"/>
</dbReference>
<feature type="transmembrane region" description="Helical" evidence="1">
    <location>
        <begin position="16"/>
        <end position="34"/>
    </location>
</feature>
<feature type="transmembrane region" description="Helical" evidence="1">
    <location>
        <begin position="110"/>
        <end position="128"/>
    </location>
</feature>
<feature type="transmembrane region" description="Helical" evidence="1">
    <location>
        <begin position="201"/>
        <end position="219"/>
    </location>
</feature>
<dbReference type="SMART" id="SM00267">
    <property type="entry name" value="GGDEF"/>
    <property type="match status" value="1"/>
</dbReference>
<evidence type="ECO:0000259" key="2">
    <source>
        <dbReference type="PROSITE" id="PS50883"/>
    </source>
</evidence>
<dbReference type="SUPFAM" id="SSF141868">
    <property type="entry name" value="EAL domain-like"/>
    <property type="match status" value="1"/>
</dbReference>
<proteinExistence type="predicted"/>
<keyword evidence="1" id="KW-1133">Transmembrane helix</keyword>
<feature type="domain" description="GGDEF" evidence="3">
    <location>
        <begin position="267"/>
        <end position="396"/>
    </location>
</feature>
<dbReference type="KEGG" id="ebm:SG0102_15170"/>
<keyword evidence="1" id="KW-0472">Membrane</keyword>
<dbReference type="Pfam" id="PF00990">
    <property type="entry name" value="GGDEF"/>
    <property type="match status" value="1"/>
</dbReference>
<dbReference type="PROSITE" id="PS50883">
    <property type="entry name" value="EAL"/>
    <property type="match status" value="1"/>
</dbReference>
<sequence>MHAFITWLNAYPYNNFPDYTQSLLFAGLVVWIFFRQEKTSVKVKNFLLSFLLSFNTANIFAALINSLINSSFPNKGLSSFFVADFALLLTVIPIGELFRNVVGKGKTVFLFIYAQFFVSNCLGMIIAYTVFQRFLITIILSIAILLGFRQEIRYMAQEKTMLSTDRRFIFSTVFFMALMTAEAEMPRIVLDGSKDGAVNSLAIGVSIVGIFLTVMYNVIMKFSFYSISTYETYLREHYNDVITPAKNLSYLSDHAVELVEYYERKGVQAVVFYTDIQNFRDINILHGYEAGSHVLKLIAEKLMAAFPDGIIIRMSSDHFAGIVPLDGAIEHFDQIRKDVEDLSLDETLLLNIGVYQLSHNFTTDPSKYLMRSIDLAATAMRHIPQGSKEHIQMFNEDLEKAEKIRTHVLSSVDQAVTEGWHDVYYQPLIDIKSGKLAEFEALSRWIDPIYGFLTPDQFIVPLEDSRLVYKMDLNVLRSFAKDAQVQLSQGQKVYPISFNISRTDLEASINIYEEIEKIVHDYHLSKDLVHIEITESALNDSSEKMKEALHHFHELGYEVWMDDFGSGYSSLNVLKDYHFDVLKIDMVFLRHFDERSQTIIASICEMASHLGIRTVAEGVETQQQFDFLKKVGCTYAQGYLFSKPLPFDETTIKMQSLM</sequence>
<dbReference type="InterPro" id="IPR035919">
    <property type="entry name" value="EAL_sf"/>
</dbReference>
<feature type="transmembrane region" description="Helical" evidence="1">
    <location>
        <begin position="46"/>
        <end position="68"/>
    </location>
</feature>
<evidence type="ECO:0000313" key="4">
    <source>
        <dbReference type="EMBL" id="BBH26583.1"/>
    </source>
</evidence>
<dbReference type="EMBL" id="AP019309">
    <property type="protein sequence ID" value="BBH26583.1"/>
    <property type="molecule type" value="Genomic_DNA"/>
</dbReference>
<dbReference type="OrthoDB" id="9805474at2"/>
<dbReference type="InterPro" id="IPR050706">
    <property type="entry name" value="Cyclic-di-GMP_PDE-like"/>
</dbReference>
<dbReference type="SMART" id="SM00052">
    <property type="entry name" value="EAL"/>
    <property type="match status" value="1"/>
</dbReference>
<name>A0A3G9JNK1_9FIRM</name>
<dbReference type="RefSeq" id="WP_125119434.1">
    <property type="nucleotide sequence ID" value="NZ_AP019309.1"/>
</dbReference>
<evidence type="ECO:0000259" key="3">
    <source>
        <dbReference type="PROSITE" id="PS50887"/>
    </source>
</evidence>
<feature type="transmembrane region" description="Helical" evidence="1">
    <location>
        <begin position="164"/>
        <end position="181"/>
    </location>
</feature>
<protein>
    <recommendedName>
        <fullName evidence="6">GGDEF-domain containing protein</fullName>
    </recommendedName>
</protein>
<dbReference type="PANTHER" id="PTHR33121:SF79">
    <property type="entry name" value="CYCLIC DI-GMP PHOSPHODIESTERASE PDED-RELATED"/>
    <property type="match status" value="1"/>
</dbReference>
<dbReference type="InParanoid" id="A0A3G9JNK1"/>
<dbReference type="Gene3D" id="3.30.70.270">
    <property type="match status" value="1"/>
</dbReference>